<reference evidence="4" key="1">
    <citation type="submission" date="2025-08" db="UniProtKB">
        <authorList>
            <consortium name="RefSeq"/>
        </authorList>
    </citation>
    <scope>IDENTIFICATION</scope>
</reference>
<organism evidence="3 4">
    <name type="scientific">Cyclospora cayetanensis</name>
    <dbReference type="NCBI Taxonomy" id="88456"/>
    <lineage>
        <taxon>Eukaryota</taxon>
        <taxon>Sar</taxon>
        <taxon>Alveolata</taxon>
        <taxon>Apicomplexa</taxon>
        <taxon>Conoidasida</taxon>
        <taxon>Coccidia</taxon>
        <taxon>Eucoccidiorida</taxon>
        <taxon>Eimeriorina</taxon>
        <taxon>Eimeriidae</taxon>
        <taxon>Cyclospora</taxon>
    </lineage>
</organism>
<dbReference type="RefSeq" id="XP_026194036.1">
    <property type="nucleotide sequence ID" value="XM_026338251.1"/>
</dbReference>
<feature type="compositionally biased region" description="Basic and acidic residues" evidence="2">
    <location>
        <begin position="124"/>
        <end position="140"/>
    </location>
</feature>
<evidence type="ECO:0000313" key="4">
    <source>
        <dbReference type="RefSeq" id="XP_026194036.1"/>
    </source>
</evidence>
<dbReference type="Pfam" id="PF01250">
    <property type="entry name" value="Ribosomal_S6"/>
    <property type="match status" value="1"/>
</dbReference>
<dbReference type="GeneID" id="113147493"/>
<dbReference type="PANTHER" id="PTHR21011:SF1">
    <property type="entry name" value="SMALL RIBOSOMAL SUBUNIT PROTEIN BS6M"/>
    <property type="match status" value="1"/>
</dbReference>
<feature type="region of interest" description="Disordered" evidence="2">
    <location>
        <begin position="116"/>
        <end position="159"/>
    </location>
</feature>
<dbReference type="PANTHER" id="PTHR21011">
    <property type="entry name" value="MITOCHONDRIAL 28S RIBOSOMAL PROTEIN S6"/>
    <property type="match status" value="1"/>
</dbReference>
<sequence length="175" mass="19550">MVFYELHILLSRRVGRAELQQLLQQQQQIIAKHHGSLLEVRDLGFRETAFRIKKARESPAYFGRVVAIAFGAKPTAVAELDAALQATGGVLRHTTQKLRYRSNFLTYNCYKHRPELPARQPTMAEKERQTESERASKRDCAPATPPSRVCSSGGQGPCQLLSNKPICTASCGQLE</sequence>
<dbReference type="InterPro" id="IPR020814">
    <property type="entry name" value="Ribosomal_S6_plastid/chlpt"/>
</dbReference>
<comment type="similarity">
    <text evidence="1">Belongs to the bacterial ribosomal protein bS6 family.</text>
</comment>
<evidence type="ECO:0000256" key="2">
    <source>
        <dbReference type="SAM" id="MobiDB-lite"/>
    </source>
</evidence>
<dbReference type="Gene3D" id="3.30.70.60">
    <property type="match status" value="1"/>
</dbReference>
<dbReference type="GO" id="GO:0006412">
    <property type="term" value="P:translation"/>
    <property type="evidence" value="ECO:0007669"/>
    <property type="project" value="InterPro"/>
</dbReference>
<gene>
    <name evidence="4" type="primary">LOC113147493</name>
</gene>
<dbReference type="SUPFAM" id="SSF54995">
    <property type="entry name" value="Ribosomal protein S6"/>
    <property type="match status" value="1"/>
</dbReference>
<evidence type="ECO:0000313" key="3">
    <source>
        <dbReference type="Proteomes" id="UP000515125"/>
    </source>
</evidence>
<dbReference type="InterPro" id="IPR000529">
    <property type="entry name" value="Ribosomal_bS6"/>
</dbReference>
<keyword evidence="3" id="KW-1185">Reference proteome</keyword>
<dbReference type="GO" id="GO:0005840">
    <property type="term" value="C:ribosome"/>
    <property type="evidence" value="ECO:0007669"/>
    <property type="project" value="InterPro"/>
</dbReference>
<dbReference type="GO" id="GO:0005737">
    <property type="term" value="C:cytoplasm"/>
    <property type="evidence" value="ECO:0007669"/>
    <property type="project" value="UniProtKB-ARBA"/>
</dbReference>
<dbReference type="InterPro" id="IPR035980">
    <property type="entry name" value="Ribosomal_bS6_sf"/>
</dbReference>
<dbReference type="InterPro" id="IPR014717">
    <property type="entry name" value="Transl_elong_EF1B/ribsomal_bS6"/>
</dbReference>
<dbReference type="GO" id="GO:0070181">
    <property type="term" value="F:small ribosomal subunit rRNA binding"/>
    <property type="evidence" value="ECO:0007669"/>
    <property type="project" value="TreeGrafter"/>
</dbReference>
<evidence type="ECO:0000256" key="1">
    <source>
        <dbReference type="ARBA" id="ARBA00009512"/>
    </source>
</evidence>
<accession>A0A6P6S1G8</accession>
<name>A0A6P6S1G8_9EIME</name>
<proteinExistence type="inferred from homology"/>
<dbReference type="AlphaFoldDB" id="A0A6P6S1G8"/>
<dbReference type="GO" id="GO:0003735">
    <property type="term" value="F:structural constituent of ribosome"/>
    <property type="evidence" value="ECO:0007669"/>
    <property type="project" value="InterPro"/>
</dbReference>
<dbReference type="HAMAP" id="MF_00360">
    <property type="entry name" value="Ribosomal_bS6"/>
    <property type="match status" value="1"/>
</dbReference>
<protein>
    <submittedName>
        <fullName evidence="4">Uncharacterized protein LOC113147493</fullName>
    </submittedName>
</protein>
<dbReference type="OrthoDB" id="363348at2759"/>
<dbReference type="Proteomes" id="UP000515125">
    <property type="component" value="Unplaced"/>
</dbReference>